<dbReference type="InterPro" id="IPR004307">
    <property type="entry name" value="TspO_MBR"/>
</dbReference>
<evidence type="ECO:0000256" key="3">
    <source>
        <dbReference type="ARBA" id="ARBA00022692"/>
    </source>
</evidence>
<evidence type="ECO:0000256" key="4">
    <source>
        <dbReference type="ARBA" id="ARBA00022989"/>
    </source>
</evidence>
<feature type="transmembrane region" description="Helical" evidence="6">
    <location>
        <begin position="15"/>
        <end position="35"/>
    </location>
</feature>
<proteinExistence type="inferred from homology"/>
<comment type="similarity">
    <text evidence="2">Belongs to the TspO/BZRP family.</text>
</comment>
<evidence type="ECO:0000256" key="1">
    <source>
        <dbReference type="ARBA" id="ARBA00004141"/>
    </source>
</evidence>
<dbReference type="InterPro" id="IPR038330">
    <property type="entry name" value="TspO/MBR-related_sf"/>
</dbReference>
<dbReference type="Proteomes" id="UP001299046">
    <property type="component" value="Unassembled WGS sequence"/>
</dbReference>
<dbReference type="PANTHER" id="PTHR10057:SF0">
    <property type="entry name" value="TRANSLOCATOR PROTEIN"/>
    <property type="match status" value="1"/>
</dbReference>
<keyword evidence="3 6" id="KW-0812">Transmembrane</keyword>
<gene>
    <name evidence="7" type="ORF">KV112_21100</name>
</gene>
<keyword evidence="5 6" id="KW-0472">Membrane</keyword>
<evidence type="ECO:0000313" key="8">
    <source>
        <dbReference type="Proteomes" id="UP001299046"/>
    </source>
</evidence>
<dbReference type="RefSeq" id="WP_224865546.1">
    <property type="nucleotide sequence ID" value="NZ_JAYJJS010000014.1"/>
</dbReference>
<protein>
    <submittedName>
        <fullName evidence="7">TspO/MBR family protein</fullName>
    </submittedName>
</protein>
<dbReference type="Gene3D" id="1.20.1260.100">
    <property type="entry name" value="TspO/MBR protein"/>
    <property type="match status" value="1"/>
</dbReference>
<dbReference type="PANTHER" id="PTHR10057">
    <property type="entry name" value="PERIPHERAL-TYPE BENZODIAZEPINE RECEPTOR"/>
    <property type="match status" value="1"/>
</dbReference>
<reference evidence="7 8" key="1">
    <citation type="submission" date="2023-12" db="EMBL/GenBank/DDBJ databases">
        <title>Description of new species of Mycobacterium terrae complex isolated from sewage at the Sao Paulo Zoological Park Foundation in Brazil.</title>
        <authorList>
            <person name="Romagnoli C.L."/>
            <person name="Conceicao E.C."/>
            <person name="Machado E."/>
            <person name="Barreto L.B.P.F."/>
            <person name="Sharma A."/>
            <person name="Silva N.M."/>
            <person name="Marques L.E."/>
            <person name="Juliana M.A."/>
            <person name="Lourenco M.C.S."/>
            <person name="Digiampietri L.A."/>
            <person name="Suffys P.N."/>
            <person name="Viana-Niero C."/>
        </authorList>
    </citation>
    <scope>NUCLEOTIDE SEQUENCE [LARGE SCALE GENOMIC DNA]</scope>
    <source>
        <strain evidence="7 8">MYC123</strain>
    </source>
</reference>
<evidence type="ECO:0000256" key="5">
    <source>
        <dbReference type="ARBA" id="ARBA00023136"/>
    </source>
</evidence>
<comment type="subcellular location">
    <subcellularLocation>
        <location evidence="1">Membrane</location>
        <topology evidence="1">Multi-pass membrane protein</topology>
    </subcellularLocation>
</comment>
<sequence>MLDSIGAGSDDSRGFALLGILLLDVAVAVTIAAFWKVHRTAALMLLPYLAWILFATVLNYSVWSLNS</sequence>
<dbReference type="Pfam" id="PF03073">
    <property type="entry name" value="TspO_MBR"/>
    <property type="match status" value="1"/>
</dbReference>
<evidence type="ECO:0000256" key="2">
    <source>
        <dbReference type="ARBA" id="ARBA00007524"/>
    </source>
</evidence>
<keyword evidence="8" id="KW-1185">Reference proteome</keyword>
<evidence type="ECO:0000313" key="7">
    <source>
        <dbReference type="EMBL" id="MEB3052203.1"/>
    </source>
</evidence>
<name>A0ABU5YQ53_9MYCO</name>
<organism evidence="7 8">
    <name type="scientific">[Mycobacterium] zoologicum</name>
    <dbReference type="NCBI Taxonomy" id="2872311"/>
    <lineage>
        <taxon>Bacteria</taxon>
        <taxon>Bacillati</taxon>
        <taxon>Actinomycetota</taxon>
        <taxon>Actinomycetes</taxon>
        <taxon>Mycobacteriales</taxon>
        <taxon>Mycobacteriaceae</taxon>
        <taxon>Mycolicibacter</taxon>
    </lineage>
</organism>
<dbReference type="EMBL" id="JAYJJT010000038">
    <property type="protein sequence ID" value="MEB3052203.1"/>
    <property type="molecule type" value="Genomic_DNA"/>
</dbReference>
<evidence type="ECO:0000256" key="6">
    <source>
        <dbReference type="SAM" id="Phobius"/>
    </source>
</evidence>
<comment type="caution">
    <text evidence="7">The sequence shown here is derived from an EMBL/GenBank/DDBJ whole genome shotgun (WGS) entry which is preliminary data.</text>
</comment>
<dbReference type="CDD" id="cd15904">
    <property type="entry name" value="TSPO_MBR"/>
    <property type="match status" value="1"/>
</dbReference>
<feature type="transmembrane region" description="Helical" evidence="6">
    <location>
        <begin position="42"/>
        <end position="63"/>
    </location>
</feature>
<accession>A0ABU5YQ53</accession>
<keyword evidence="4 6" id="KW-1133">Transmembrane helix</keyword>